<feature type="domain" description="HTH tetR-type" evidence="5">
    <location>
        <begin position="14"/>
        <end position="74"/>
    </location>
</feature>
<dbReference type="Pfam" id="PF00440">
    <property type="entry name" value="TetR_N"/>
    <property type="match status" value="1"/>
</dbReference>
<dbReference type="PROSITE" id="PS01081">
    <property type="entry name" value="HTH_TETR_1"/>
    <property type="match status" value="1"/>
</dbReference>
<dbReference type="Gene3D" id="1.10.10.60">
    <property type="entry name" value="Homeodomain-like"/>
    <property type="match status" value="1"/>
</dbReference>
<dbReference type="STRING" id="40571.SAMN05660733_03956"/>
<dbReference type="OrthoDB" id="956698at2"/>
<dbReference type="PROSITE" id="PS50977">
    <property type="entry name" value="HTH_TETR_2"/>
    <property type="match status" value="1"/>
</dbReference>
<feature type="DNA-binding region" description="H-T-H motif" evidence="4">
    <location>
        <begin position="37"/>
        <end position="56"/>
    </location>
</feature>
<accession>A0A1W2EDZ2</accession>
<dbReference type="EMBL" id="FWYC01000009">
    <property type="protein sequence ID" value="SMD07964.1"/>
    <property type="molecule type" value="Genomic_DNA"/>
</dbReference>
<reference evidence="7" key="1">
    <citation type="submission" date="2017-04" db="EMBL/GenBank/DDBJ databases">
        <authorList>
            <person name="Varghese N."/>
            <person name="Submissions S."/>
        </authorList>
    </citation>
    <scope>NUCLEOTIDE SEQUENCE [LARGE SCALE GENOMIC DNA]</scope>
    <source>
        <strain evidence="7">DSM 44073</strain>
    </source>
</reference>
<dbReference type="PANTHER" id="PTHR30055">
    <property type="entry name" value="HTH-TYPE TRANSCRIPTIONAL REGULATOR RUTR"/>
    <property type="match status" value="1"/>
</dbReference>
<gene>
    <name evidence="6" type="ORF">SAMN05660733_03956</name>
</gene>
<dbReference type="GO" id="GO:0000976">
    <property type="term" value="F:transcription cis-regulatory region binding"/>
    <property type="evidence" value="ECO:0007669"/>
    <property type="project" value="TreeGrafter"/>
</dbReference>
<dbReference type="Gene3D" id="1.10.357.10">
    <property type="entry name" value="Tetracycline Repressor, domain 2"/>
    <property type="match status" value="1"/>
</dbReference>
<dbReference type="eggNOG" id="COG1309">
    <property type="taxonomic scope" value="Bacteria"/>
</dbReference>
<dbReference type="GO" id="GO:0003700">
    <property type="term" value="F:DNA-binding transcription factor activity"/>
    <property type="evidence" value="ECO:0007669"/>
    <property type="project" value="TreeGrafter"/>
</dbReference>
<organism evidence="6 7">
    <name type="scientific">Lentzea albidocapillata</name>
    <dbReference type="NCBI Taxonomy" id="40571"/>
    <lineage>
        <taxon>Bacteria</taxon>
        <taxon>Bacillati</taxon>
        <taxon>Actinomycetota</taxon>
        <taxon>Actinomycetes</taxon>
        <taxon>Pseudonocardiales</taxon>
        <taxon>Pseudonocardiaceae</taxon>
        <taxon>Lentzea</taxon>
    </lineage>
</organism>
<keyword evidence="7" id="KW-1185">Reference proteome</keyword>
<evidence type="ECO:0000256" key="1">
    <source>
        <dbReference type="ARBA" id="ARBA00023015"/>
    </source>
</evidence>
<dbReference type="PRINTS" id="PR00455">
    <property type="entry name" value="HTHTETR"/>
</dbReference>
<keyword evidence="1" id="KW-0805">Transcription regulation</keyword>
<dbReference type="Proteomes" id="UP000192840">
    <property type="component" value="Unassembled WGS sequence"/>
</dbReference>
<evidence type="ECO:0000256" key="4">
    <source>
        <dbReference type="PROSITE-ProRule" id="PRU00335"/>
    </source>
</evidence>
<dbReference type="InterPro" id="IPR009057">
    <property type="entry name" value="Homeodomain-like_sf"/>
</dbReference>
<evidence type="ECO:0000313" key="7">
    <source>
        <dbReference type="Proteomes" id="UP000192840"/>
    </source>
</evidence>
<keyword evidence="3" id="KW-0804">Transcription</keyword>
<name>A0A1W2EDZ2_9PSEU</name>
<dbReference type="InterPro" id="IPR023772">
    <property type="entry name" value="DNA-bd_HTH_TetR-type_CS"/>
</dbReference>
<evidence type="ECO:0000259" key="5">
    <source>
        <dbReference type="PROSITE" id="PS50977"/>
    </source>
</evidence>
<dbReference type="PANTHER" id="PTHR30055:SF238">
    <property type="entry name" value="MYCOFACTOCIN BIOSYNTHESIS TRANSCRIPTIONAL REGULATOR MFTR-RELATED"/>
    <property type="match status" value="1"/>
</dbReference>
<evidence type="ECO:0000256" key="2">
    <source>
        <dbReference type="ARBA" id="ARBA00023125"/>
    </source>
</evidence>
<proteinExistence type="predicted"/>
<dbReference type="AlphaFoldDB" id="A0A1W2EDZ2"/>
<keyword evidence="2 4" id="KW-0238">DNA-binding</keyword>
<sequence length="196" mass="21505">MEPKSATLWDRSRQAVVAEIVDTALALFAEKGYEATTMAEIASRAGVSPRSLFRYFGSKEDIVCGDQDNLGELLRASVEAQPPEVTSWDALKAGFVAIASAGCSPRRVLEINTLIFTSSPLHARYLEKRLKWQRSLVPVIERRMAIESTEEPDPRAVAVIATVFACVDAASELWVRRGGDADPYALYDQMLAAVRG</sequence>
<dbReference type="RefSeq" id="WP_030477740.1">
    <property type="nucleotide sequence ID" value="NZ_FWYC01000009.1"/>
</dbReference>
<evidence type="ECO:0000313" key="6">
    <source>
        <dbReference type="EMBL" id="SMD07964.1"/>
    </source>
</evidence>
<dbReference type="SUPFAM" id="SSF46689">
    <property type="entry name" value="Homeodomain-like"/>
    <property type="match status" value="1"/>
</dbReference>
<protein>
    <submittedName>
        <fullName evidence="6">Transcriptional regulator, TetR family</fullName>
    </submittedName>
</protein>
<evidence type="ECO:0000256" key="3">
    <source>
        <dbReference type="ARBA" id="ARBA00023163"/>
    </source>
</evidence>
<dbReference type="InterPro" id="IPR050109">
    <property type="entry name" value="HTH-type_TetR-like_transc_reg"/>
</dbReference>
<dbReference type="InterPro" id="IPR001647">
    <property type="entry name" value="HTH_TetR"/>
</dbReference>